<feature type="transmembrane region" description="Helical" evidence="3">
    <location>
        <begin position="186"/>
        <end position="204"/>
    </location>
</feature>
<keyword evidence="6" id="KW-1185">Reference proteome</keyword>
<gene>
    <name evidence="5" type="ORF">ACFQ2J_12535</name>
</gene>
<organism evidence="5 6">
    <name type="scientific">Thalassobacillus hwangdonensis</name>
    <dbReference type="NCBI Taxonomy" id="546108"/>
    <lineage>
        <taxon>Bacteria</taxon>
        <taxon>Bacillati</taxon>
        <taxon>Bacillota</taxon>
        <taxon>Bacilli</taxon>
        <taxon>Bacillales</taxon>
        <taxon>Bacillaceae</taxon>
        <taxon>Thalassobacillus</taxon>
    </lineage>
</organism>
<feature type="transmembrane region" description="Helical" evidence="3">
    <location>
        <begin position="12"/>
        <end position="28"/>
    </location>
</feature>
<keyword evidence="3" id="KW-0812">Transmembrane</keyword>
<reference evidence="6" key="1">
    <citation type="journal article" date="2019" name="Int. J. Syst. Evol. Microbiol.">
        <title>The Global Catalogue of Microorganisms (GCM) 10K type strain sequencing project: providing services to taxonomists for standard genome sequencing and annotation.</title>
        <authorList>
            <consortium name="The Broad Institute Genomics Platform"/>
            <consortium name="The Broad Institute Genome Sequencing Center for Infectious Disease"/>
            <person name="Wu L."/>
            <person name="Ma J."/>
        </authorList>
    </citation>
    <scope>NUCLEOTIDE SEQUENCE [LARGE SCALE GENOMIC DNA]</scope>
    <source>
        <strain evidence="6">CCUG 56607</strain>
    </source>
</reference>
<dbReference type="InterPro" id="IPR002656">
    <property type="entry name" value="Acyl_transf_3_dom"/>
</dbReference>
<feature type="transmembrane region" description="Helical" evidence="3">
    <location>
        <begin position="132"/>
        <end position="149"/>
    </location>
</feature>
<feature type="transmembrane region" description="Helical" evidence="3">
    <location>
        <begin position="106"/>
        <end position="125"/>
    </location>
</feature>
<evidence type="ECO:0000259" key="4">
    <source>
        <dbReference type="Pfam" id="PF01757"/>
    </source>
</evidence>
<evidence type="ECO:0000256" key="1">
    <source>
        <dbReference type="ARBA" id="ARBA00004370"/>
    </source>
</evidence>
<keyword evidence="3" id="KW-0472">Membrane</keyword>
<dbReference type="InterPro" id="IPR052734">
    <property type="entry name" value="Nod_factor_acetyltransferase"/>
</dbReference>
<evidence type="ECO:0000256" key="3">
    <source>
        <dbReference type="SAM" id="Phobius"/>
    </source>
</evidence>
<dbReference type="Proteomes" id="UP001596990">
    <property type="component" value="Unassembled WGS sequence"/>
</dbReference>
<feature type="transmembrane region" description="Helical" evidence="3">
    <location>
        <begin position="232"/>
        <end position="251"/>
    </location>
</feature>
<feature type="domain" description="Acyltransferase 3" evidence="4">
    <location>
        <begin position="8"/>
        <end position="306"/>
    </location>
</feature>
<evidence type="ECO:0000313" key="6">
    <source>
        <dbReference type="Proteomes" id="UP001596990"/>
    </source>
</evidence>
<keyword evidence="3" id="KW-1133">Transmembrane helix</keyword>
<evidence type="ECO:0000313" key="5">
    <source>
        <dbReference type="EMBL" id="MFD1020005.1"/>
    </source>
</evidence>
<comment type="caution">
    <text evidence="5">The sequence shown here is derived from an EMBL/GenBank/DDBJ whole genome shotgun (WGS) entry which is preliminary data.</text>
</comment>
<evidence type="ECO:0000256" key="2">
    <source>
        <dbReference type="ARBA" id="ARBA00007400"/>
    </source>
</evidence>
<comment type="subcellular location">
    <subcellularLocation>
        <location evidence="1">Membrane</location>
    </subcellularLocation>
</comment>
<dbReference type="Pfam" id="PF01757">
    <property type="entry name" value="Acyl_transf_3"/>
    <property type="match status" value="1"/>
</dbReference>
<keyword evidence="5" id="KW-0808">Transferase</keyword>
<keyword evidence="5" id="KW-0012">Acyltransferase</keyword>
<feature type="transmembrane region" description="Helical" evidence="3">
    <location>
        <begin position="40"/>
        <end position="60"/>
    </location>
</feature>
<accession>A0ABW3L485</accession>
<sequence>MKEMKREAYFDNAKIILIFLVVFGHMIQPFTDGSKPMYTLYMWIYTFHMPAFIFLAGFFAKGSGNKGYIAKLAKKLIFPYIVFQVIYTIFYFFIGKDGWMTTPFHPHWSLWFLFSMFCWHVLLQLFSKIPPMIGLALSVTIGIVIGYASDIGHTYSLSRTFVFFPFFLAGYWLTKDQVAKWRTKQVKVASVIVMAIVAGVIAYAPEFSSGWFLGSKSYAVLDLPNSGGLARLGVYMLAGIMTVAVLAWIPVKGSRISVLGQRTLYVYLLHGFLIQFFRQADVFHVDNVIDVIGLAAVSAIIVLLLSTRIVLTISQPLIEGQMKHLKRYFSSKNVQENN</sequence>
<dbReference type="RefSeq" id="WP_386060846.1">
    <property type="nucleotide sequence ID" value="NZ_JBHTKL010000005.1"/>
</dbReference>
<comment type="similarity">
    <text evidence="2">Belongs to the acyltransferase 3 family.</text>
</comment>
<feature type="transmembrane region" description="Helical" evidence="3">
    <location>
        <begin position="72"/>
        <end position="94"/>
    </location>
</feature>
<dbReference type="PANTHER" id="PTHR37312:SF1">
    <property type="entry name" value="MEMBRANE-BOUND ACYLTRANSFERASE YKRP-RELATED"/>
    <property type="match status" value="1"/>
</dbReference>
<dbReference type="PANTHER" id="PTHR37312">
    <property type="entry name" value="MEMBRANE-BOUND ACYLTRANSFERASE YKRP-RELATED"/>
    <property type="match status" value="1"/>
</dbReference>
<proteinExistence type="inferred from homology"/>
<protein>
    <submittedName>
        <fullName evidence="5">Acyltransferase family protein</fullName>
    </submittedName>
</protein>
<feature type="transmembrane region" description="Helical" evidence="3">
    <location>
        <begin position="292"/>
        <end position="318"/>
    </location>
</feature>
<dbReference type="EMBL" id="JBHTKL010000005">
    <property type="protein sequence ID" value="MFD1020005.1"/>
    <property type="molecule type" value="Genomic_DNA"/>
</dbReference>
<feature type="transmembrane region" description="Helical" evidence="3">
    <location>
        <begin position="263"/>
        <end position="280"/>
    </location>
</feature>
<feature type="transmembrane region" description="Helical" evidence="3">
    <location>
        <begin position="155"/>
        <end position="174"/>
    </location>
</feature>
<dbReference type="GO" id="GO:0016746">
    <property type="term" value="F:acyltransferase activity"/>
    <property type="evidence" value="ECO:0007669"/>
    <property type="project" value="UniProtKB-KW"/>
</dbReference>
<name>A0ABW3L485_9BACI</name>